<evidence type="ECO:0000256" key="11">
    <source>
        <dbReference type="ARBA" id="ARBA00038367"/>
    </source>
</evidence>
<accession>A0ABT0TCT3</accession>
<dbReference type="Proteomes" id="UP001203579">
    <property type="component" value="Unassembled WGS sequence"/>
</dbReference>
<dbReference type="EMBL" id="JAMKFF010000018">
    <property type="protein sequence ID" value="MCL8494889.1"/>
    <property type="molecule type" value="Genomic_DNA"/>
</dbReference>
<comment type="function">
    <text evidence="10 13">Cell wall formation. Adds enolpyruvyl to UDP-N-acetylglucosamine.</text>
</comment>
<evidence type="ECO:0000256" key="5">
    <source>
        <dbReference type="ARBA" id="ARBA00022679"/>
    </source>
</evidence>
<feature type="binding site" evidence="13">
    <location>
        <position position="327"/>
    </location>
    <ligand>
        <name>UDP-N-acetyl-alpha-D-glucosamine</name>
        <dbReference type="ChEBI" id="CHEBI:57705"/>
    </ligand>
</feature>
<protein>
    <recommendedName>
        <fullName evidence="13">UDP-N-acetylglucosamine 1-carboxyvinyltransferase</fullName>
        <ecNumber evidence="13">2.5.1.7</ecNumber>
    </recommendedName>
    <alternativeName>
        <fullName evidence="13">Enoylpyruvate transferase</fullName>
    </alternativeName>
    <alternativeName>
        <fullName evidence="13">UDP-N-acetylglucosamine enolpyruvyl transferase</fullName>
        <shortName evidence="13">EPT</shortName>
    </alternativeName>
</protein>
<dbReference type="NCBIfam" id="NF006873">
    <property type="entry name" value="PRK09369.1"/>
    <property type="match status" value="1"/>
</dbReference>
<keyword evidence="6 13" id="KW-0133">Cell shape</keyword>
<sequence>MKDQFIVSGGARLQGTVKVDGAKNSVLKLMAAALLAEGTTTLTNCPKILDVPLMRKVLEGLGCSVEIDGHTVQITTPATLHSNADFDAVRQFRASVCVLGPLTARCGHAKVALPGGDAIGSRPLDMHQSGLEKMGASTRIEHGAVVAEADQLHGANIKLDFPSVGATENILTAAVLADGETQLHNAAREPEIVDLCTMLKEMGADISGEGTSTITIRGVDKLQPTEHEVIGDRIVAGTWAYAAVMTRGDITVGGIAPKHLHLPLEKLKSAGADIEDYVNGFRVRMDRRPTAVDYQTLPYPGFPTDLQPIAIGLSAVAEGTSIITENVFESRFRFVDEMLRLGADAQVDGHHVVIRGQERLSSTHVWSSDIRAGAGLVLSALCADETTTVHDVFHIDRGYPNFVENLQALGATIERTQEEELY</sequence>
<keyword evidence="7 13" id="KW-0573">Peptidoglycan synthesis</keyword>
<comment type="catalytic activity">
    <reaction evidence="12 13">
        <text>phosphoenolpyruvate + UDP-N-acetyl-alpha-D-glucosamine = UDP-N-acetyl-3-O-(1-carboxyvinyl)-alpha-D-glucosamine + phosphate</text>
        <dbReference type="Rhea" id="RHEA:18681"/>
        <dbReference type="ChEBI" id="CHEBI:43474"/>
        <dbReference type="ChEBI" id="CHEBI:57705"/>
        <dbReference type="ChEBI" id="CHEBI:58702"/>
        <dbReference type="ChEBI" id="CHEBI:68483"/>
        <dbReference type="EC" id="2.5.1.7"/>
    </reaction>
</comment>
<evidence type="ECO:0000259" key="15">
    <source>
        <dbReference type="Pfam" id="PF00275"/>
    </source>
</evidence>
<comment type="caution">
    <text evidence="13">Lacks conserved residue(s) required for the propagation of feature annotation.</text>
</comment>
<dbReference type="HAMAP" id="MF_00111">
    <property type="entry name" value="MurA"/>
    <property type="match status" value="1"/>
</dbReference>
<dbReference type="PANTHER" id="PTHR43783">
    <property type="entry name" value="UDP-N-ACETYLGLUCOSAMINE 1-CARBOXYVINYLTRANSFERASE"/>
    <property type="match status" value="1"/>
</dbReference>
<evidence type="ECO:0000256" key="13">
    <source>
        <dbReference type="HAMAP-Rule" id="MF_00111"/>
    </source>
</evidence>
<evidence type="ECO:0000256" key="12">
    <source>
        <dbReference type="ARBA" id="ARBA00047527"/>
    </source>
</evidence>
<evidence type="ECO:0000256" key="3">
    <source>
        <dbReference type="ARBA" id="ARBA00022490"/>
    </source>
</evidence>
<name>A0ABT0TCT3_9CORY</name>
<evidence type="ECO:0000313" key="16">
    <source>
        <dbReference type="EMBL" id="MCL8494889.1"/>
    </source>
</evidence>
<evidence type="ECO:0000256" key="10">
    <source>
        <dbReference type="ARBA" id="ARBA00037534"/>
    </source>
</evidence>
<keyword evidence="17" id="KW-1185">Reference proteome</keyword>
<dbReference type="InterPro" id="IPR001986">
    <property type="entry name" value="Enolpyruvate_Tfrase_dom"/>
</dbReference>
<comment type="caution">
    <text evidence="16">The sequence shown here is derived from an EMBL/GenBank/DDBJ whole genome shotgun (WGS) entry which is preliminary data.</text>
</comment>
<feature type="domain" description="Enolpyruvate transferase" evidence="15">
    <location>
        <begin position="8"/>
        <end position="406"/>
    </location>
</feature>
<dbReference type="InterPro" id="IPR036968">
    <property type="entry name" value="Enolpyruvate_Tfrase_sf"/>
</dbReference>
<evidence type="ECO:0000256" key="4">
    <source>
        <dbReference type="ARBA" id="ARBA00022618"/>
    </source>
</evidence>
<dbReference type="SUPFAM" id="SSF55205">
    <property type="entry name" value="EPT/RTPC-like"/>
    <property type="match status" value="1"/>
</dbReference>
<dbReference type="InterPro" id="IPR005750">
    <property type="entry name" value="UDP_GlcNAc_COvinyl_MurA"/>
</dbReference>
<comment type="subcellular location">
    <subcellularLocation>
        <location evidence="1 13">Cytoplasm</location>
    </subcellularLocation>
</comment>
<feature type="repeat" description="ANK" evidence="14">
    <location>
        <begin position="178"/>
        <end position="211"/>
    </location>
</feature>
<dbReference type="EC" id="2.5.1.7" evidence="13"/>
<evidence type="ECO:0000256" key="1">
    <source>
        <dbReference type="ARBA" id="ARBA00004496"/>
    </source>
</evidence>
<dbReference type="Pfam" id="PF00275">
    <property type="entry name" value="EPSP_synthase"/>
    <property type="match status" value="1"/>
</dbReference>
<evidence type="ECO:0000256" key="6">
    <source>
        <dbReference type="ARBA" id="ARBA00022960"/>
    </source>
</evidence>
<keyword evidence="3 13" id="KW-0963">Cytoplasm</keyword>
<dbReference type="InterPro" id="IPR002110">
    <property type="entry name" value="Ankyrin_rpt"/>
</dbReference>
<dbReference type="NCBIfam" id="TIGR01072">
    <property type="entry name" value="murA"/>
    <property type="match status" value="1"/>
</dbReference>
<evidence type="ECO:0000256" key="7">
    <source>
        <dbReference type="ARBA" id="ARBA00022984"/>
    </source>
</evidence>
<proteinExistence type="inferred from homology"/>
<comment type="pathway">
    <text evidence="2 13">Cell wall biogenesis; peptidoglycan biosynthesis.</text>
</comment>
<keyword evidence="14" id="KW-0040">ANK repeat</keyword>
<keyword evidence="8 13" id="KW-0131">Cell cycle</keyword>
<evidence type="ECO:0000256" key="2">
    <source>
        <dbReference type="ARBA" id="ARBA00004752"/>
    </source>
</evidence>
<dbReference type="CDD" id="cd01555">
    <property type="entry name" value="UdpNAET"/>
    <property type="match status" value="1"/>
</dbReference>
<dbReference type="RefSeq" id="WP_070523021.1">
    <property type="nucleotide sequence ID" value="NZ_JAMFTR010000018.1"/>
</dbReference>
<keyword evidence="9 13" id="KW-0961">Cell wall biogenesis/degradation</keyword>
<gene>
    <name evidence="13 16" type="primary">murA</name>
    <name evidence="16" type="ORF">M5J06_12315</name>
</gene>
<dbReference type="PROSITE" id="PS50088">
    <property type="entry name" value="ANK_REPEAT"/>
    <property type="match status" value="1"/>
</dbReference>
<organism evidence="16 17">
    <name type="scientific">Corynebacterium intestinale</name>
    <dbReference type="NCBI Taxonomy" id="2943492"/>
    <lineage>
        <taxon>Bacteria</taxon>
        <taxon>Bacillati</taxon>
        <taxon>Actinomycetota</taxon>
        <taxon>Actinomycetes</taxon>
        <taxon>Mycobacteriales</taxon>
        <taxon>Corynebacteriaceae</taxon>
        <taxon>Corynebacterium</taxon>
    </lineage>
</organism>
<evidence type="ECO:0000256" key="8">
    <source>
        <dbReference type="ARBA" id="ARBA00023306"/>
    </source>
</evidence>
<dbReference type="PANTHER" id="PTHR43783:SF1">
    <property type="entry name" value="UDP-N-ACETYLGLUCOSAMINE 1-CARBOXYVINYLTRANSFERASE"/>
    <property type="match status" value="1"/>
</dbReference>
<reference evidence="16 17" key="1">
    <citation type="submission" date="2022-05" db="EMBL/GenBank/DDBJ databases">
        <title>Corynebacterium sp. B5-R-101 sp. nov., isolated from human feces.</title>
        <authorList>
            <person name="Shamsuzzaman M."/>
            <person name="Dahal R.H."/>
        </authorList>
    </citation>
    <scope>NUCLEOTIDE SEQUENCE [LARGE SCALE GENOMIC DNA]</scope>
    <source>
        <strain evidence="16 17">B5-R-101</strain>
    </source>
</reference>
<evidence type="ECO:0000256" key="14">
    <source>
        <dbReference type="PROSITE-ProRule" id="PRU00023"/>
    </source>
</evidence>
<keyword evidence="5 13" id="KW-0808">Transferase</keyword>
<keyword evidence="4 13" id="KW-0132">Cell division</keyword>
<dbReference type="InterPro" id="IPR050068">
    <property type="entry name" value="MurA_subfamily"/>
</dbReference>
<evidence type="ECO:0000313" key="17">
    <source>
        <dbReference type="Proteomes" id="UP001203579"/>
    </source>
</evidence>
<dbReference type="Gene3D" id="3.65.10.10">
    <property type="entry name" value="Enolpyruvate transferase domain"/>
    <property type="match status" value="2"/>
</dbReference>
<dbReference type="GO" id="GO:0008760">
    <property type="term" value="F:UDP-N-acetylglucosamine 1-carboxyvinyltransferase activity"/>
    <property type="evidence" value="ECO:0007669"/>
    <property type="project" value="UniProtKB-EC"/>
</dbReference>
<feature type="binding site" evidence="13">
    <location>
        <position position="305"/>
    </location>
    <ligand>
        <name>UDP-N-acetyl-alpha-D-glucosamine</name>
        <dbReference type="ChEBI" id="CHEBI:57705"/>
    </ligand>
</feature>
<dbReference type="InterPro" id="IPR013792">
    <property type="entry name" value="RNA3'P_cycl/enolpyr_Trfase_a/b"/>
</dbReference>
<comment type="similarity">
    <text evidence="11 13">Belongs to the EPSP synthase family. MurA subfamily.</text>
</comment>
<feature type="binding site" evidence="13">
    <location>
        <begin position="23"/>
        <end position="24"/>
    </location>
    <ligand>
        <name>phosphoenolpyruvate</name>
        <dbReference type="ChEBI" id="CHEBI:58702"/>
    </ligand>
</feature>
<evidence type="ECO:0000256" key="9">
    <source>
        <dbReference type="ARBA" id="ARBA00023316"/>
    </source>
</evidence>
<feature type="binding site" evidence="13">
    <location>
        <position position="93"/>
    </location>
    <ligand>
        <name>UDP-N-acetyl-alpha-D-glucosamine</name>
        <dbReference type="ChEBI" id="CHEBI:57705"/>
    </ligand>
</feature>
<feature type="active site" description="Proton donor" evidence="13">
    <location>
        <position position="117"/>
    </location>
</feature>